<dbReference type="AlphaFoldDB" id="A0A963Z7H8"/>
<dbReference type="EMBL" id="JAESVA010000020">
    <property type="protein sequence ID" value="MCB8883993.1"/>
    <property type="molecule type" value="Genomic_DNA"/>
</dbReference>
<protein>
    <recommendedName>
        <fullName evidence="3">Transposase</fullName>
    </recommendedName>
</protein>
<name>A0A963Z7H8_9PROT</name>
<accession>A0A963Z7H8</accession>
<proteinExistence type="predicted"/>
<gene>
    <name evidence="1" type="ORF">ACELLULO517_27385</name>
</gene>
<comment type="caution">
    <text evidence="1">The sequence shown here is derived from an EMBL/GenBank/DDBJ whole genome shotgun (WGS) entry which is preliminary data.</text>
</comment>
<evidence type="ECO:0000313" key="1">
    <source>
        <dbReference type="EMBL" id="MCB8883993.1"/>
    </source>
</evidence>
<dbReference type="Proteomes" id="UP000721844">
    <property type="component" value="Unassembled WGS sequence"/>
</dbReference>
<evidence type="ECO:0000313" key="2">
    <source>
        <dbReference type="Proteomes" id="UP000721844"/>
    </source>
</evidence>
<sequence>MPKNQPGARRVDDRCVISGIIQVMKSGCRWRDCPQCRDCSPGEPGHPSPWKSRVATCF</sequence>
<keyword evidence="2" id="KW-1185">Reference proteome</keyword>
<evidence type="ECO:0008006" key="3">
    <source>
        <dbReference type="Google" id="ProtNLM"/>
    </source>
</evidence>
<reference evidence="1 2" key="1">
    <citation type="journal article" date="2021" name="Microorganisms">
        <title>Acidisoma silvae sp. nov. and Acidisomacellulosilytica sp. nov., Two Acidophilic Bacteria Isolated from Decaying Wood, Hydrolyzing Cellulose and Producing Poly-3-hydroxybutyrate.</title>
        <authorList>
            <person name="Mieszkin S."/>
            <person name="Pouder E."/>
            <person name="Uroz S."/>
            <person name="Simon-Colin C."/>
            <person name="Alain K."/>
        </authorList>
    </citation>
    <scope>NUCLEOTIDE SEQUENCE [LARGE SCALE GENOMIC DNA]</scope>
    <source>
        <strain evidence="1 2">HW T5.17</strain>
    </source>
</reference>
<organism evidence="1 2">
    <name type="scientific">Acidisoma cellulosilyticum</name>
    <dbReference type="NCBI Taxonomy" id="2802395"/>
    <lineage>
        <taxon>Bacteria</taxon>
        <taxon>Pseudomonadati</taxon>
        <taxon>Pseudomonadota</taxon>
        <taxon>Alphaproteobacteria</taxon>
        <taxon>Acetobacterales</taxon>
        <taxon>Acidocellaceae</taxon>
        <taxon>Acidisoma</taxon>
    </lineage>
</organism>